<evidence type="ECO:0000313" key="2">
    <source>
        <dbReference type="EMBL" id="ABQ24562.1"/>
    </source>
</evidence>
<reference evidence="2 3" key="1">
    <citation type="submission" date="2007-05" db="EMBL/GenBank/DDBJ databases">
        <title>Complete sequence of Geobacter uraniireducens Rf4.</title>
        <authorList>
            <consortium name="US DOE Joint Genome Institute"/>
            <person name="Copeland A."/>
            <person name="Lucas S."/>
            <person name="Lapidus A."/>
            <person name="Barry K."/>
            <person name="Detter J.C."/>
            <person name="Glavina del Rio T."/>
            <person name="Hammon N."/>
            <person name="Israni S."/>
            <person name="Dalin E."/>
            <person name="Tice H."/>
            <person name="Pitluck S."/>
            <person name="Chertkov O."/>
            <person name="Brettin T."/>
            <person name="Bruce D."/>
            <person name="Han C."/>
            <person name="Schmutz J."/>
            <person name="Larimer F."/>
            <person name="Land M."/>
            <person name="Hauser L."/>
            <person name="Kyrpides N."/>
            <person name="Mikhailova N."/>
            <person name="Shelobolina E."/>
            <person name="Aklujkar M."/>
            <person name="Lovley D."/>
            <person name="Richardson P."/>
        </authorList>
    </citation>
    <scope>NUCLEOTIDE SEQUENCE [LARGE SCALE GENOMIC DNA]</scope>
    <source>
        <strain evidence="2 3">Rf4</strain>
    </source>
</reference>
<dbReference type="PANTHER" id="PTHR37694">
    <property type="entry name" value="SLR8022 PROTEIN"/>
    <property type="match status" value="1"/>
</dbReference>
<dbReference type="Pfam" id="PF07883">
    <property type="entry name" value="Cupin_2"/>
    <property type="match status" value="1"/>
</dbReference>
<dbReference type="InterPro" id="IPR013096">
    <property type="entry name" value="Cupin_2"/>
</dbReference>
<sequence>MGEKKGTVIGEALTLAALVSYQDGTVASRTLIDKQVGTVTVFAFDEGQGLSEHTVPYDAFVQILDGEAEITIAGEPHHLSAGQMIIMPANKPHLLRAVKQFKMLLVMIRS</sequence>
<dbReference type="STRING" id="351605.Gura_0346"/>
<dbReference type="KEGG" id="gur:Gura_0346"/>
<accession>A5GCY8</accession>
<dbReference type="HOGENOM" id="CLU_141446_2_0_7"/>
<proteinExistence type="predicted"/>
<name>A5GCY8_GEOUR</name>
<dbReference type="EMBL" id="CP000698">
    <property type="protein sequence ID" value="ABQ24562.1"/>
    <property type="molecule type" value="Genomic_DNA"/>
</dbReference>
<evidence type="ECO:0000313" key="3">
    <source>
        <dbReference type="Proteomes" id="UP000006695"/>
    </source>
</evidence>
<gene>
    <name evidence="2" type="ordered locus">Gura_0346</name>
</gene>
<feature type="domain" description="Cupin type-2" evidence="1">
    <location>
        <begin position="42"/>
        <end position="107"/>
    </location>
</feature>
<dbReference type="SUPFAM" id="SSF51182">
    <property type="entry name" value="RmlC-like cupins"/>
    <property type="match status" value="1"/>
</dbReference>
<protein>
    <submittedName>
        <fullName evidence="2">Cupin 2, conserved barrel domain protein</fullName>
    </submittedName>
</protein>
<dbReference type="RefSeq" id="WP_011937288.1">
    <property type="nucleotide sequence ID" value="NC_009483.1"/>
</dbReference>
<keyword evidence="3" id="KW-1185">Reference proteome</keyword>
<dbReference type="AlphaFoldDB" id="A5GCY8"/>
<dbReference type="Proteomes" id="UP000006695">
    <property type="component" value="Chromosome"/>
</dbReference>
<dbReference type="InterPro" id="IPR011051">
    <property type="entry name" value="RmlC_Cupin_sf"/>
</dbReference>
<dbReference type="InterPro" id="IPR014710">
    <property type="entry name" value="RmlC-like_jellyroll"/>
</dbReference>
<dbReference type="OrthoDB" id="1121052at2"/>
<organism evidence="2 3">
    <name type="scientific">Geotalea uraniireducens (strain Rf4)</name>
    <name type="common">Geobacter uraniireducens</name>
    <dbReference type="NCBI Taxonomy" id="351605"/>
    <lineage>
        <taxon>Bacteria</taxon>
        <taxon>Pseudomonadati</taxon>
        <taxon>Thermodesulfobacteriota</taxon>
        <taxon>Desulfuromonadia</taxon>
        <taxon>Geobacterales</taxon>
        <taxon>Geobacteraceae</taxon>
        <taxon>Geotalea</taxon>
    </lineage>
</organism>
<dbReference type="Gene3D" id="2.60.120.10">
    <property type="entry name" value="Jelly Rolls"/>
    <property type="match status" value="1"/>
</dbReference>
<evidence type="ECO:0000259" key="1">
    <source>
        <dbReference type="Pfam" id="PF07883"/>
    </source>
</evidence>
<dbReference type="PANTHER" id="PTHR37694:SF1">
    <property type="entry name" value="SLR8022 PROTEIN"/>
    <property type="match status" value="1"/>
</dbReference>
<dbReference type="CDD" id="cd02230">
    <property type="entry name" value="cupin_HP0902-like"/>
    <property type="match status" value="1"/>
</dbReference>